<proteinExistence type="predicted"/>
<dbReference type="EMBL" id="HG316468">
    <property type="protein sequence ID" value="CDF91904.1"/>
    <property type="molecule type" value="Genomic_DNA"/>
</dbReference>
<protein>
    <submittedName>
        <fullName evidence="2">ZYBA0S15-01244g1_1</fullName>
    </submittedName>
</protein>
<feature type="region of interest" description="Disordered" evidence="1">
    <location>
        <begin position="79"/>
        <end position="162"/>
    </location>
</feature>
<feature type="compositionally biased region" description="Low complexity" evidence="1">
    <location>
        <begin position="143"/>
        <end position="157"/>
    </location>
</feature>
<evidence type="ECO:0000313" key="2">
    <source>
        <dbReference type="EMBL" id="CDF91904.1"/>
    </source>
</evidence>
<dbReference type="OrthoDB" id="4060584at2759"/>
<name>A0A8J2TAM0_ZYGB2</name>
<feature type="region of interest" description="Disordered" evidence="1">
    <location>
        <begin position="176"/>
        <end position="227"/>
    </location>
</feature>
<organism evidence="2 3">
    <name type="scientific">Zygosaccharomyces bailii (strain CLIB 213 / ATCC 58445 / CBS 680 / BCRC 21525 / NBRC 1098 / NCYC 1416 / NRRL Y-2227)</name>
    <dbReference type="NCBI Taxonomy" id="1333698"/>
    <lineage>
        <taxon>Eukaryota</taxon>
        <taxon>Fungi</taxon>
        <taxon>Dikarya</taxon>
        <taxon>Ascomycota</taxon>
        <taxon>Saccharomycotina</taxon>
        <taxon>Saccharomycetes</taxon>
        <taxon>Saccharomycetales</taxon>
        <taxon>Saccharomycetaceae</taxon>
        <taxon>Zygosaccharomyces</taxon>
    </lineage>
</organism>
<evidence type="ECO:0000313" key="3">
    <source>
        <dbReference type="Proteomes" id="UP000019375"/>
    </source>
</evidence>
<evidence type="ECO:0000256" key="1">
    <source>
        <dbReference type="SAM" id="MobiDB-lite"/>
    </source>
</evidence>
<sequence>MTPVTPPRSRERRSSVGAEKEFSMTERDAVPPETPHRFLQDRGPVTPSTTKSHKEPTAPLLLPPKDRISFQCYNSPEFTPFREATGDEQEGIPSGDLRKVSRVLFPRSGKEDNLKGSAPTELLPPIRPTSSRRKYRSESPTRVVDVPQQHKQPKQVPGTPSHQVTTFELAKKWHNNTGKLIQGSSDEESGEEEVLIKKTAPENPFLSSSPVDPDTRAARKQSLLEKDPDVENVITYLNKNGEVVKRHHVSNAEKEAYKPRRLFAKELQELESDKAAAKGTN</sequence>
<feature type="compositionally biased region" description="Basic and acidic residues" evidence="1">
    <location>
        <begin position="213"/>
        <end position="227"/>
    </location>
</feature>
<reference evidence="3" key="1">
    <citation type="journal article" date="2013" name="Genome Announc.">
        <title>Genome sequence of the food spoilage yeast Zygosaccharomyces bailii CLIB 213(T).</title>
        <authorList>
            <person name="Galeote V."/>
            <person name="Bigey F."/>
            <person name="Devillers H."/>
            <person name="Neuveglise C."/>
            <person name="Dequin S."/>
        </authorList>
    </citation>
    <scope>NUCLEOTIDE SEQUENCE [LARGE SCALE GENOMIC DNA]</scope>
    <source>
        <strain evidence="3">CLIB 213 / ATCC 58445 / CBS 680 / CCRC 21525 / NBRC 1098 / NCYC 1416 / NRRL Y-2227</strain>
    </source>
</reference>
<keyword evidence="3" id="KW-1185">Reference proteome</keyword>
<feature type="region of interest" description="Disordered" evidence="1">
    <location>
        <begin position="1"/>
        <end position="66"/>
    </location>
</feature>
<dbReference type="Proteomes" id="UP000019375">
    <property type="component" value="Unassembled WGS sequence"/>
</dbReference>
<gene>
    <name evidence="2" type="ORF">BN860_01244g</name>
</gene>
<dbReference type="AlphaFoldDB" id="A0A8J2TAM0"/>
<accession>A0A8J2TAM0</accession>
<feature type="compositionally biased region" description="Basic and acidic residues" evidence="1">
    <location>
        <begin position="8"/>
        <end position="40"/>
    </location>
</feature>